<protein>
    <recommendedName>
        <fullName evidence="1">FP protein C-terminal domain-containing protein</fullName>
    </recommendedName>
</protein>
<comment type="caution">
    <text evidence="2">The sequence shown here is derived from an EMBL/GenBank/DDBJ whole genome shotgun (WGS) entry which is preliminary data.</text>
</comment>
<organism evidence="2 3">
    <name type="scientific">Euphydryas editha</name>
    <name type="common">Edith's checkerspot</name>
    <dbReference type="NCBI Taxonomy" id="104508"/>
    <lineage>
        <taxon>Eukaryota</taxon>
        <taxon>Metazoa</taxon>
        <taxon>Ecdysozoa</taxon>
        <taxon>Arthropoda</taxon>
        <taxon>Hexapoda</taxon>
        <taxon>Insecta</taxon>
        <taxon>Pterygota</taxon>
        <taxon>Neoptera</taxon>
        <taxon>Endopterygota</taxon>
        <taxon>Lepidoptera</taxon>
        <taxon>Glossata</taxon>
        <taxon>Ditrysia</taxon>
        <taxon>Papilionoidea</taxon>
        <taxon>Nymphalidae</taxon>
        <taxon>Nymphalinae</taxon>
        <taxon>Euphydryas</taxon>
    </lineage>
</organism>
<dbReference type="InterPro" id="IPR011011">
    <property type="entry name" value="Znf_FYVE_PHD"/>
</dbReference>
<dbReference type="Pfam" id="PF25298">
    <property type="entry name" value="Baculo_FP_2nd"/>
    <property type="match status" value="1"/>
</dbReference>
<dbReference type="EMBL" id="CAKOGL010000011">
    <property type="protein sequence ID" value="CAH2092492.1"/>
    <property type="molecule type" value="Genomic_DNA"/>
</dbReference>
<evidence type="ECO:0000313" key="2">
    <source>
        <dbReference type="EMBL" id="CAH2092492.1"/>
    </source>
</evidence>
<reference evidence="2" key="1">
    <citation type="submission" date="2022-03" db="EMBL/GenBank/DDBJ databases">
        <authorList>
            <person name="Tunstrom K."/>
        </authorList>
    </citation>
    <scope>NUCLEOTIDE SEQUENCE</scope>
</reference>
<dbReference type="Proteomes" id="UP001153954">
    <property type="component" value="Unassembled WGS sequence"/>
</dbReference>
<sequence length="342" mass="38330">MKCVACGDNFNDGVFCSGCNRHLDFGCASIGEVGYRRLGRERQASWRCPQCKISGSKSGPTTPVRPAVNVRDNLKTLTPYIDATGSSTLTGPADAPSSPVTLDLVFQEIQVMKKHLSALPTLIETVESIKNELLDLKTSCEFNSAKIDEFENKLTRVEVMSSELQGVNDRLNSTTKDVMVLMQDNTRREQWARLNNVEIKGVPIKKDENLFSILENLSKAIGYQFPKTQINYVARVPTHNPKSKHIILSFINRYIKDEFMAAARLKKTITGSELGFGDSALKIFVNDHLTAENKKLLTMVKSIAKEKNVYYVWVKHSKIHVRKNDTSPVHIIGKESDLNKIL</sequence>
<keyword evidence="3" id="KW-1185">Reference proteome</keyword>
<dbReference type="InterPro" id="IPR004244">
    <property type="entry name" value="Transposase_22"/>
</dbReference>
<feature type="domain" description="FP protein C-terminal" evidence="1">
    <location>
        <begin position="290"/>
        <end position="342"/>
    </location>
</feature>
<gene>
    <name evidence="2" type="ORF">EEDITHA_LOCUS8246</name>
</gene>
<dbReference type="SUPFAM" id="SSF57903">
    <property type="entry name" value="FYVE/PHD zinc finger"/>
    <property type="match status" value="1"/>
</dbReference>
<dbReference type="PANTHER" id="PTHR11505">
    <property type="entry name" value="L1 TRANSPOSABLE ELEMENT-RELATED"/>
    <property type="match status" value="1"/>
</dbReference>
<evidence type="ECO:0000259" key="1">
    <source>
        <dbReference type="Pfam" id="PF25298"/>
    </source>
</evidence>
<accession>A0AAU9U2Y1</accession>
<name>A0AAU9U2Y1_EUPED</name>
<dbReference type="InterPro" id="IPR057251">
    <property type="entry name" value="FP_C"/>
</dbReference>
<proteinExistence type="predicted"/>
<evidence type="ECO:0000313" key="3">
    <source>
        <dbReference type="Proteomes" id="UP001153954"/>
    </source>
</evidence>
<dbReference type="AlphaFoldDB" id="A0AAU9U2Y1"/>